<dbReference type="PANTHER" id="PTHR16148:SF14">
    <property type="entry name" value="MYND-TYPE DOMAIN-CONTAINING PROTEIN"/>
    <property type="match status" value="1"/>
</dbReference>
<reference evidence="2" key="1">
    <citation type="submission" date="2021-02" db="EMBL/GenBank/DDBJ databases">
        <authorList>
            <person name="Dougan E. K."/>
            <person name="Rhodes N."/>
            <person name="Thang M."/>
            <person name="Chan C."/>
        </authorList>
    </citation>
    <scope>NUCLEOTIDE SEQUENCE</scope>
</reference>
<evidence type="ECO:0000313" key="3">
    <source>
        <dbReference type="Proteomes" id="UP000626109"/>
    </source>
</evidence>
<dbReference type="InterPro" id="IPR019410">
    <property type="entry name" value="Methyltransf_16"/>
</dbReference>
<dbReference type="SUPFAM" id="SSF53335">
    <property type="entry name" value="S-adenosyl-L-methionine-dependent methyltransferases"/>
    <property type="match status" value="1"/>
</dbReference>
<protein>
    <submittedName>
        <fullName evidence="2">Uncharacterized protein</fullName>
    </submittedName>
</protein>
<name>A0A813KRU1_POLGL</name>
<evidence type="ECO:0000313" key="2">
    <source>
        <dbReference type="EMBL" id="CAE8714283.1"/>
    </source>
</evidence>
<feature type="region of interest" description="Disordered" evidence="1">
    <location>
        <begin position="148"/>
        <end position="202"/>
    </location>
</feature>
<dbReference type="PANTHER" id="PTHR16148">
    <property type="entry name" value="NF-KAPPA-B-REPRESSING FACTOR-RELATED"/>
    <property type="match status" value="1"/>
</dbReference>
<organism evidence="2 3">
    <name type="scientific">Polarella glacialis</name>
    <name type="common">Dinoflagellate</name>
    <dbReference type="NCBI Taxonomy" id="89957"/>
    <lineage>
        <taxon>Eukaryota</taxon>
        <taxon>Sar</taxon>
        <taxon>Alveolata</taxon>
        <taxon>Dinophyceae</taxon>
        <taxon>Suessiales</taxon>
        <taxon>Suessiaceae</taxon>
        <taxon>Polarella</taxon>
    </lineage>
</organism>
<dbReference type="InterPro" id="IPR029063">
    <property type="entry name" value="SAM-dependent_MTases_sf"/>
</dbReference>
<dbReference type="AlphaFoldDB" id="A0A813KRU1"/>
<sequence>MTDVGGYWGVGPAPDSDSLPNGFRPEYLLWRLAIRIGRVEVSPRADNNNSNNNNTRAVQIHVTAKKENGIIRVEEWPAGGLRVHVSLKASLCEVASLTSTLISLTATRPVISIELPIPDLAEVAVVEHAGIEKPLVLSAFARIRLENNSNNNHNHNNNNNNSNNNNHNNNNSNHNNNNNNNSNHNNSNHNNNNNHNNNHNNNTYRYGLLLPLPCTFQRRRCEVPSLGQLPFNIILPTPTAPEEEDITDITIPDVMSFDSTGFGVWDAGIVLTRSLPELLSGGGCDSCGQSETGSTQGTGNDHRSLEILELGCGLGAVGLAAALLGHRVVGTDSEDALEASRATRAANSAALATCDWRVDLLDWRCPQAWATDREWDVVLGADLIWDCSRRNRCEQGLRNPLVVLLSRLRFKEFILAERERDFDVIGAFFKLLRSFGFEATRVDLSHGSASGKQHQLQSSHRSESTDGLVRAAPAADVAIWRIRGGLSALFVLSPVQTRPVLVLAQLLALTPELCDHCWVLDLCDVGCGLGWWRQPLAQSGVCWQGLLRLCQPCSEASGSTATTIITTTATTTATRMPLKQPHSRSCLPACSTGMGIPCQRSSLLILGANLIRPGRPALELLASLHGLCLRRGALATRILLANWDQQPDNMNEFLEQADQLGFSARVVARHFGGSQAGIAVNNYNNNNNSNNNNNNSNIAGIAVHELGWHLPIVQATTCKDMVKLSAELPEGWVQDASTLEILWASREVRLNWPRWGWRALVRLPTAVDEHGTGRCVLSKRTRRLHISMPSAG</sequence>
<evidence type="ECO:0000256" key="1">
    <source>
        <dbReference type="SAM" id="MobiDB-lite"/>
    </source>
</evidence>
<dbReference type="Proteomes" id="UP000626109">
    <property type="component" value="Unassembled WGS sequence"/>
</dbReference>
<accession>A0A813KRU1</accession>
<dbReference type="Pfam" id="PF10294">
    <property type="entry name" value="Methyltransf_16"/>
    <property type="match status" value="1"/>
</dbReference>
<dbReference type="Gene3D" id="3.40.50.150">
    <property type="entry name" value="Vaccinia Virus protein VP39"/>
    <property type="match status" value="1"/>
</dbReference>
<dbReference type="EMBL" id="CAJNNW010032615">
    <property type="protein sequence ID" value="CAE8714283.1"/>
    <property type="molecule type" value="Genomic_DNA"/>
</dbReference>
<dbReference type="CDD" id="cd02440">
    <property type="entry name" value="AdoMet_MTases"/>
    <property type="match status" value="1"/>
</dbReference>
<gene>
    <name evidence="2" type="ORF">PGLA2088_LOCUS37919</name>
</gene>
<comment type="caution">
    <text evidence="2">The sequence shown here is derived from an EMBL/GenBank/DDBJ whole genome shotgun (WGS) entry which is preliminary data.</text>
</comment>
<proteinExistence type="predicted"/>